<dbReference type="InterPro" id="IPR046667">
    <property type="entry name" value="DUF6537"/>
</dbReference>
<evidence type="ECO:0000259" key="1">
    <source>
        <dbReference type="Pfam" id="PF20169"/>
    </source>
</evidence>
<name>A0ABP7SM35_9ACTN</name>
<accession>A0ABP7SM35</accession>
<keyword evidence="3" id="KW-1185">Reference proteome</keyword>
<dbReference type="Pfam" id="PF20169">
    <property type="entry name" value="DUF6537"/>
    <property type="match status" value="1"/>
</dbReference>
<protein>
    <recommendedName>
        <fullName evidence="1">DUF6537 domain-containing protein</fullName>
    </recommendedName>
</protein>
<sequence>MPGPSGVVRRPRRRSGCDEYRAAIERLLPGLNSATLDAAVELAALPDLVRGYEDIKPANVATYRERLKEVERKLV</sequence>
<organism evidence="2 3">
    <name type="scientific">Streptomyces plumbiresistens</name>
    <dbReference type="NCBI Taxonomy" id="511811"/>
    <lineage>
        <taxon>Bacteria</taxon>
        <taxon>Bacillati</taxon>
        <taxon>Actinomycetota</taxon>
        <taxon>Actinomycetes</taxon>
        <taxon>Kitasatosporales</taxon>
        <taxon>Streptomycetaceae</taxon>
        <taxon>Streptomyces</taxon>
    </lineage>
</organism>
<comment type="caution">
    <text evidence="2">The sequence shown here is derived from an EMBL/GenBank/DDBJ whole genome shotgun (WGS) entry which is preliminary data.</text>
</comment>
<evidence type="ECO:0000313" key="2">
    <source>
        <dbReference type="EMBL" id="GAA4013710.1"/>
    </source>
</evidence>
<feature type="domain" description="DUF6537" evidence="1">
    <location>
        <begin position="9"/>
        <end position="69"/>
    </location>
</feature>
<reference evidence="3" key="1">
    <citation type="journal article" date="2019" name="Int. J. Syst. Evol. Microbiol.">
        <title>The Global Catalogue of Microorganisms (GCM) 10K type strain sequencing project: providing services to taxonomists for standard genome sequencing and annotation.</title>
        <authorList>
            <consortium name="The Broad Institute Genomics Platform"/>
            <consortium name="The Broad Institute Genome Sequencing Center for Infectious Disease"/>
            <person name="Wu L."/>
            <person name="Ma J."/>
        </authorList>
    </citation>
    <scope>NUCLEOTIDE SEQUENCE [LARGE SCALE GENOMIC DNA]</scope>
    <source>
        <strain evidence="3">JCM 16924</strain>
    </source>
</reference>
<evidence type="ECO:0000313" key="3">
    <source>
        <dbReference type="Proteomes" id="UP001500456"/>
    </source>
</evidence>
<proteinExistence type="predicted"/>
<dbReference type="Proteomes" id="UP001500456">
    <property type="component" value="Unassembled WGS sequence"/>
</dbReference>
<dbReference type="EMBL" id="BAAAZX010000021">
    <property type="protein sequence ID" value="GAA4013710.1"/>
    <property type="molecule type" value="Genomic_DNA"/>
</dbReference>
<gene>
    <name evidence="2" type="ORF">GCM10022232_65140</name>
</gene>